<gene>
    <name evidence="12" type="primary">GLR2.2_6</name>
    <name evidence="12" type="ORF">CK203_104189</name>
</gene>
<keyword evidence="6" id="KW-0472">Membrane</keyword>
<feature type="domain" description="Ionotropic glutamate receptor C-terminal" evidence="11">
    <location>
        <begin position="118"/>
        <end position="251"/>
    </location>
</feature>
<keyword evidence="4" id="KW-1133">Transmembrane helix</keyword>
<dbReference type="AlphaFoldDB" id="A0A438CUN8"/>
<evidence type="ECO:0000256" key="7">
    <source>
        <dbReference type="ARBA" id="ARBA00023170"/>
    </source>
</evidence>
<keyword evidence="5" id="KW-0406">Ion transport</keyword>
<dbReference type="Gene3D" id="3.40.190.10">
    <property type="entry name" value="Periplasmic binding protein-like II"/>
    <property type="match status" value="1"/>
</dbReference>
<evidence type="ECO:0000256" key="5">
    <source>
        <dbReference type="ARBA" id="ARBA00023065"/>
    </source>
</evidence>
<evidence type="ECO:0000256" key="8">
    <source>
        <dbReference type="ARBA" id="ARBA00023180"/>
    </source>
</evidence>
<dbReference type="Gene3D" id="3.40.50.2300">
    <property type="match status" value="1"/>
</dbReference>
<keyword evidence="2" id="KW-0813">Transport</keyword>
<keyword evidence="3" id="KW-0812">Transmembrane</keyword>
<evidence type="ECO:0000313" key="12">
    <source>
        <dbReference type="EMBL" id="RVW26901.1"/>
    </source>
</evidence>
<evidence type="ECO:0000259" key="11">
    <source>
        <dbReference type="SMART" id="SM00079"/>
    </source>
</evidence>
<evidence type="ECO:0000256" key="10">
    <source>
        <dbReference type="ARBA" id="ARBA00023303"/>
    </source>
</evidence>
<dbReference type="InterPro" id="IPR015683">
    <property type="entry name" value="Ionotropic_Glu_rcpt"/>
</dbReference>
<evidence type="ECO:0000256" key="4">
    <source>
        <dbReference type="ARBA" id="ARBA00022989"/>
    </source>
</evidence>
<dbReference type="SMART" id="SM00079">
    <property type="entry name" value="PBPe"/>
    <property type="match status" value="1"/>
</dbReference>
<dbReference type="PANTHER" id="PTHR34836:SF1">
    <property type="entry name" value="OS09G0428600 PROTEIN"/>
    <property type="match status" value="1"/>
</dbReference>
<dbReference type="InterPro" id="IPR001320">
    <property type="entry name" value="Iontro_rcpt_C"/>
</dbReference>
<dbReference type="GO" id="GO:0016020">
    <property type="term" value="C:membrane"/>
    <property type="evidence" value="ECO:0007669"/>
    <property type="project" value="UniProtKB-SubCell"/>
</dbReference>
<evidence type="ECO:0000256" key="2">
    <source>
        <dbReference type="ARBA" id="ARBA00022448"/>
    </source>
</evidence>
<keyword evidence="10" id="KW-0407">Ion channel</keyword>
<dbReference type="FunFam" id="3.40.190.10:FF:000103">
    <property type="entry name" value="Glutamate receptor"/>
    <property type="match status" value="1"/>
</dbReference>
<sequence>MLTPLGPRLFARANEIGMMKEGYVWILTDGLTDILSTLDPSVIDSMQGCWAQLRSSAFQVVNVIGKGERGVGFWTPDNGTVRRLHSTSKANLGTIVWPGESPSVPKGWVLPTNKKKMRIGVPVTKGFGEFVKVTRDPSTNATEVTGFSIAVFDAVMAALPYAVPYEYSPFQTPDGDPAGDYNDLIYQVYLQKYDAVVGDTTILANRSLYVDFTLPYTESGVSMIVPIVDRRRKNAWVFLKPLTWDLWVTSS</sequence>
<dbReference type="GO" id="GO:0015276">
    <property type="term" value="F:ligand-gated monoatomic ion channel activity"/>
    <property type="evidence" value="ECO:0007669"/>
    <property type="project" value="InterPro"/>
</dbReference>
<accession>A0A438CUN8</accession>
<evidence type="ECO:0000256" key="3">
    <source>
        <dbReference type="ARBA" id="ARBA00022692"/>
    </source>
</evidence>
<evidence type="ECO:0000256" key="9">
    <source>
        <dbReference type="ARBA" id="ARBA00023286"/>
    </source>
</evidence>
<dbReference type="EMBL" id="QGNW01001976">
    <property type="protein sequence ID" value="RVW26901.1"/>
    <property type="molecule type" value="Genomic_DNA"/>
</dbReference>
<comment type="subcellular location">
    <subcellularLocation>
        <location evidence="1">Membrane</location>
        <topology evidence="1">Multi-pass membrane protein</topology>
    </subcellularLocation>
</comment>
<dbReference type="SUPFAM" id="SSF53850">
    <property type="entry name" value="Periplasmic binding protein-like II"/>
    <property type="match status" value="1"/>
</dbReference>
<organism evidence="12 13">
    <name type="scientific">Vitis vinifera</name>
    <name type="common">Grape</name>
    <dbReference type="NCBI Taxonomy" id="29760"/>
    <lineage>
        <taxon>Eukaryota</taxon>
        <taxon>Viridiplantae</taxon>
        <taxon>Streptophyta</taxon>
        <taxon>Embryophyta</taxon>
        <taxon>Tracheophyta</taxon>
        <taxon>Spermatophyta</taxon>
        <taxon>Magnoliopsida</taxon>
        <taxon>eudicotyledons</taxon>
        <taxon>Gunneridae</taxon>
        <taxon>Pentapetalae</taxon>
        <taxon>rosids</taxon>
        <taxon>Vitales</taxon>
        <taxon>Vitaceae</taxon>
        <taxon>Viteae</taxon>
        <taxon>Vitis</taxon>
    </lineage>
</organism>
<keyword evidence="7 12" id="KW-0675">Receptor</keyword>
<name>A0A438CUN8_VITVI</name>
<comment type="caution">
    <text evidence="12">The sequence shown here is derived from an EMBL/GenBank/DDBJ whole genome shotgun (WGS) entry which is preliminary data.</text>
</comment>
<dbReference type="Proteomes" id="UP000288805">
    <property type="component" value="Unassembled WGS sequence"/>
</dbReference>
<dbReference type="Pfam" id="PF10613">
    <property type="entry name" value="Lig_chan-Glu_bd"/>
    <property type="match status" value="1"/>
</dbReference>
<dbReference type="SUPFAM" id="SSF53822">
    <property type="entry name" value="Periplasmic binding protein-like I"/>
    <property type="match status" value="1"/>
</dbReference>
<dbReference type="PANTHER" id="PTHR34836">
    <property type="entry name" value="OS06G0188250 PROTEIN"/>
    <property type="match status" value="1"/>
</dbReference>
<keyword evidence="8" id="KW-0325">Glycoprotein</keyword>
<evidence type="ECO:0000256" key="6">
    <source>
        <dbReference type="ARBA" id="ARBA00023136"/>
    </source>
</evidence>
<dbReference type="InterPro" id="IPR019594">
    <property type="entry name" value="Glu/Gly-bd"/>
</dbReference>
<proteinExistence type="predicted"/>
<reference evidence="12 13" key="1">
    <citation type="journal article" date="2018" name="PLoS Genet.">
        <title>Population sequencing reveals clonal diversity and ancestral inbreeding in the grapevine cultivar Chardonnay.</title>
        <authorList>
            <person name="Roach M.J."/>
            <person name="Johnson D.L."/>
            <person name="Bohlmann J."/>
            <person name="van Vuuren H.J."/>
            <person name="Jones S.J."/>
            <person name="Pretorius I.S."/>
            <person name="Schmidt S.A."/>
            <person name="Borneman A.R."/>
        </authorList>
    </citation>
    <scope>NUCLEOTIDE SEQUENCE [LARGE SCALE GENOMIC DNA]</scope>
    <source>
        <strain evidence="13">cv. Chardonnay</strain>
        <tissue evidence="12">Leaf</tissue>
    </source>
</reference>
<evidence type="ECO:0000256" key="1">
    <source>
        <dbReference type="ARBA" id="ARBA00004141"/>
    </source>
</evidence>
<keyword evidence="9" id="KW-1071">Ligand-gated ion channel</keyword>
<protein>
    <submittedName>
        <fullName evidence="12">Glutamate receptor 2.2</fullName>
    </submittedName>
</protein>
<evidence type="ECO:0000313" key="13">
    <source>
        <dbReference type="Proteomes" id="UP000288805"/>
    </source>
</evidence>
<dbReference type="InterPro" id="IPR028082">
    <property type="entry name" value="Peripla_BP_I"/>
</dbReference>